<feature type="compositionally biased region" description="Basic residues" evidence="1">
    <location>
        <begin position="455"/>
        <end position="465"/>
    </location>
</feature>
<dbReference type="RefSeq" id="WP_007028601.1">
    <property type="nucleotide sequence ID" value="NZ_AOHO01000020.1"/>
</dbReference>
<feature type="region of interest" description="Disordered" evidence="1">
    <location>
        <begin position="455"/>
        <end position="474"/>
    </location>
</feature>
<evidence type="ECO:0008006" key="4">
    <source>
        <dbReference type="Google" id="ProtNLM"/>
    </source>
</evidence>
<keyword evidence="3" id="KW-1185">Reference proteome</keyword>
<gene>
    <name evidence="2" type="ORF">H074_03295</name>
</gene>
<dbReference type="EMBL" id="AOHO01000020">
    <property type="protein sequence ID" value="EME64359.1"/>
    <property type="molecule type" value="Genomic_DNA"/>
</dbReference>
<comment type="caution">
    <text evidence="2">The sequence shown here is derived from an EMBL/GenBank/DDBJ whole genome shotgun (WGS) entry which is preliminary data.</text>
</comment>
<evidence type="ECO:0000313" key="2">
    <source>
        <dbReference type="EMBL" id="EME64359.1"/>
    </source>
</evidence>
<evidence type="ECO:0000313" key="3">
    <source>
        <dbReference type="Proteomes" id="UP000054226"/>
    </source>
</evidence>
<evidence type="ECO:0000256" key="1">
    <source>
        <dbReference type="SAM" id="MobiDB-lite"/>
    </source>
</evidence>
<accession>M2ZVH8</accession>
<dbReference type="Proteomes" id="UP000054226">
    <property type="component" value="Unassembled WGS sequence"/>
</dbReference>
<dbReference type="OrthoDB" id="237364at2"/>
<organism evidence="2 3">
    <name type="scientific">Amycolatopsis decaplanina DSM 44594</name>
    <dbReference type="NCBI Taxonomy" id="1284240"/>
    <lineage>
        <taxon>Bacteria</taxon>
        <taxon>Bacillati</taxon>
        <taxon>Actinomycetota</taxon>
        <taxon>Actinomycetes</taxon>
        <taxon>Pseudonocardiales</taxon>
        <taxon>Pseudonocardiaceae</taxon>
        <taxon>Amycolatopsis</taxon>
    </lineage>
</organism>
<dbReference type="AlphaFoldDB" id="M2ZVH8"/>
<name>M2ZVH8_9PSEU</name>
<dbReference type="InterPro" id="IPR017642">
    <property type="entry name" value="DNA_S_mod_DndB"/>
</dbReference>
<protein>
    <recommendedName>
        <fullName evidence="4">DGQHR domain-containing protein</fullName>
    </recommendedName>
</protein>
<proteinExistence type="predicted"/>
<dbReference type="Pfam" id="PF14072">
    <property type="entry name" value="DndB"/>
    <property type="match status" value="1"/>
</dbReference>
<dbReference type="PATRIC" id="fig|1284240.4.peg.665"/>
<reference evidence="2 3" key="1">
    <citation type="journal article" date="2013" name="Genome Announc.">
        <title>Draft Genome Sequence of Amycolatopsis decaplanina Strain DSM 44594T.</title>
        <authorList>
            <person name="Kaur N."/>
            <person name="Kumar S."/>
            <person name="Bala M."/>
            <person name="Raghava G.P."/>
            <person name="Mayilraj S."/>
        </authorList>
    </citation>
    <scope>NUCLEOTIDE SEQUENCE [LARGE SCALE GENOMIC DNA]</scope>
    <source>
        <strain evidence="2 3">DSM 44594</strain>
    </source>
</reference>
<sequence length="474" mass="51920">MTDTKRLRAKLKGKKTIKVERIAFMSRSGELLKLTWCEPMRSLAELWTFGNILSREDYDLGDGSRPGQRGISAPQVKAIADGIRTSSRPYLGTLVVGMPQDEEFVEIEVIEEIAEGVSLVKLTIYDGSPDIYSVDGQHREMAMDQVWADVKDADDGDALVVRQYIERSATEMTMLLEGDPDILSTLFIKMASTKPIDPSLIAVMDKSSLQNRLGQYVIKNSRLCDKRVSYLPEATHRRRDGQFAGLYKASGVRSASAAIAGVGVRDRSPVTRETHLEEVIKNRVSTNTSGTEALDQVGAEVVEILDYAFDRLPGWREISAGTLSVAEFRKEYLHSAAAGLHVIANTIAAAKIASLDPRRAVDALSALAWRRDALKTFSSDEAGAAEKAEHVFFEGTLAKTVWDDRGLRWRASASGATRAGYEAAISRVLRHIATEHPELKAMASDATFTQLGLIARKRGPGRPPKKAAAASTSK</sequence>